<keyword evidence="2" id="KW-1185">Reference proteome</keyword>
<comment type="caution">
    <text evidence="1">The sequence shown here is derived from an EMBL/GenBank/DDBJ whole genome shotgun (WGS) entry which is preliminary data.</text>
</comment>
<evidence type="ECO:0000313" key="2">
    <source>
        <dbReference type="Proteomes" id="UP000481621"/>
    </source>
</evidence>
<accession>A0A6B3TPP6</accession>
<dbReference type="AlphaFoldDB" id="A0A6B3TPP6"/>
<dbReference type="Proteomes" id="UP000481621">
    <property type="component" value="Unassembled WGS sequence"/>
</dbReference>
<proteinExistence type="predicted"/>
<name>A0A6B3TPP6_9BACI</name>
<dbReference type="EMBL" id="JAAIUV010000009">
    <property type="protein sequence ID" value="NEX78783.1"/>
    <property type="molecule type" value="Genomic_DNA"/>
</dbReference>
<evidence type="ECO:0000313" key="1">
    <source>
        <dbReference type="EMBL" id="NEX78783.1"/>
    </source>
</evidence>
<dbReference type="RefSeq" id="WP_038536008.1">
    <property type="nucleotide sequence ID" value="NZ_JAAIUV010000009.1"/>
</dbReference>
<reference evidence="1" key="1">
    <citation type="submission" date="2020-02" db="EMBL/GenBank/DDBJ databases">
        <title>Bacillus sedimentmangrovi sp. nov., isolated from sediment of the mangrove ecosystem.</title>
        <authorList>
            <person name="Liu G."/>
        </authorList>
    </citation>
    <scope>NUCLEOTIDE SEQUENCE [LARGE SCALE GENOMIC DNA]</scope>
    <source>
        <strain evidence="1">SgZ-7</strain>
    </source>
</reference>
<dbReference type="Pfam" id="PF14164">
    <property type="entry name" value="YqzH"/>
    <property type="match status" value="1"/>
</dbReference>
<sequence>MEKKLVIKMIRHCFKQYGEVDPLPVGEKEMEDLVHQILQIKNEDPAADLYEVVNDAVYEYLTG</sequence>
<protein>
    <submittedName>
        <fullName evidence="1">Uncharacterized protein</fullName>
    </submittedName>
</protein>
<dbReference type="InterPro" id="IPR025546">
    <property type="entry name" value="YqzH"/>
</dbReference>
<organism evidence="1 2">
    <name type="scientific">Neobacillus thermocopriae</name>
    <dbReference type="NCBI Taxonomy" id="1215031"/>
    <lineage>
        <taxon>Bacteria</taxon>
        <taxon>Bacillati</taxon>
        <taxon>Bacillota</taxon>
        <taxon>Bacilli</taxon>
        <taxon>Bacillales</taxon>
        <taxon>Bacillaceae</taxon>
        <taxon>Neobacillus</taxon>
    </lineage>
</organism>
<gene>
    <name evidence="1" type="ORF">G4Z05_07780</name>
</gene>